<evidence type="ECO:0000256" key="6">
    <source>
        <dbReference type="ARBA" id="ARBA00023015"/>
    </source>
</evidence>
<dbReference type="OrthoDB" id="1903104at2759"/>
<evidence type="ECO:0000256" key="4">
    <source>
        <dbReference type="ARBA" id="ARBA00022771"/>
    </source>
</evidence>
<proteinExistence type="predicted"/>
<organism evidence="12 13">
    <name type="scientific">Cimex lectularius</name>
    <name type="common">Bed bug</name>
    <name type="synonym">Acanthia lectularia</name>
    <dbReference type="NCBI Taxonomy" id="79782"/>
    <lineage>
        <taxon>Eukaryota</taxon>
        <taxon>Metazoa</taxon>
        <taxon>Ecdysozoa</taxon>
        <taxon>Arthropoda</taxon>
        <taxon>Hexapoda</taxon>
        <taxon>Insecta</taxon>
        <taxon>Pterygota</taxon>
        <taxon>Neoptera</taxon>
        <taxon>Paraneoptera</taxon>
        <taxon>Hemiptera</taxon>
        <taxon>Heteroptera</taxon>
        <taxon>Panheteroptera</taxon>
        <taxon>Cimicomorpha</taxon>
        <taxon>Cimicidae</taxon>
        <taxon>Cimex</taxon>
    </lineage>
</organism>
<keyword evidence="8" id="KW-0539">Nucleus</keyword>
<feature type="compositionally biased region" description="Basic and acidic residues" evidence="10">
    <location>
        <begin position="405"/>
        <end position="430"/>
    </location>
</feature>
<evidence type="ECO:0000256" key="3">
    <source>
        <dbReference type="ARBA" id="ARBA00022737"/>
    </source>
</evidence>
<evidence type="ECO:0000256" key="7">
    <source>
        <dbReference type="ARBA" id="ARBA00023163"/>
    </source>
</evidence>
<feature type="compositionally biased region" description="Acidic residues" evidence="10">
    <location>
        <begin position="1513"/>
        <end position="1531"/>
    </location>
</feature>
<feature type="region of interest" description="Disordered" evidence="10">
    <location>
        <begin position="863"/>
        <end position="958"/>
    </location>
</feature>
<dbReference type="EnsemblMetazoa" id="XM_014384204.2">
    <property type="protein sequence ID" value="XP_014239690.1"/>
    <property type="gene ID" value="LOC106661073"/>
</dbReference>
<comment type="subcellular location">
    <subcellularLocation>
        <location evidence="1">Nucleus</location>
    </subcellularLocation>
</comment>
<name>A0A8I6R6Q8_CIMLE</name>
<accession>A0A8I6R6Q8</accession>
<feature type="region of interest" description="Disordered" evidence="10">
    <location>
        <begin position="1504"/>
        <end position="1544"/>
    </location>
</feature>
<keyword evidence="13" id="KW-1185">Reference proteome</keyword>
<evidence type="ECO:0000256" key="5">
    <source>
        <dbReference type="ARBA" id="ARBA00022833"/>
    </source>
</evidence>
<feature type="compositionally biased region" description="Acidic residues" evidence="10">
    <location>
        <begin position="727"/>
        <end position="736"/>
    </location>
</feature>
<dbReference type="KEGG" id="clec:106661073"/>
<keyword evidence="5" id="KW-0862">Zinc</keyword>
<dbReference type="GO" id="GO:0005634">
    <property type="term" value="C:nucleus"/>
    <property type="evidence" value="ECO:0007669"/>
    <property type="project" value="UniProtKB-SubCell"/>
</dbReference>
<feature type="compositionally biased region" description="Polar residues" evidence="10">
    <location>
        <begin position="393"/>
        <end position="403"/>
    </location>
</feature>
<dbReference type="PANTHER" id="PTHR45888:SF4">
    <property type="entry name" value="PHD FINGER PROTEIN 10"/>
    <property type="match status" value="1"/>
</dbReference>
<feature type="domain" description="PHD-type" evidence="11">
    <location>
        <begin position="1545"/>
        <end position="1604"/>
    </location>
</feature>
<keyword evidence="3" id="KW-0677">Repeat</keyword>
<feature type="compositionally biased region" description="Low complexity" evidence="10">
    <location>
        <begin position="151"/>
        <end position="162"/>
    </location>
</feature>
<feature type="compositionally biased region" description="Polar residues" evidence="10">
    <location>
        <begin position="797"/>
        <end position="823"/>
    </location>
</feature>
<dbReference type="GeneID" id="106661073"/>
<protein>
    <recommendedName>
        <fullName evidence="11">PHD-type domain-containing protein</fullName>
    </recommendedName>
</protein>
<feature type="compositionally biased region" description="Basic and acidic residues" evidence="10">
    <location>
        <begin position="1045"/>
        <end position="1069"/>
    </location>
</feature>
<dbReference type="SUPFAM" id="SSF57903">
    <property type="entry name" value="FYVE/PHD zinc finger"/>
    <property type="match status" value="3"/>
</dbReference>
<evidence type="ECO:0000259" key="11">
    <source>
        <dbReference type="PROSITE" id="PS50016"/>
    </source>
</evidence>
<evidence type="ECO:0000256" key="1">
    <source>
        <dbReference type="ARBA" id="ARBA00004123"/>
    </source>
</evidence>
<dbReference type="PANTHER" id="PTHR45888">
    <property type="entry name" value="HL01030P-RELATED"/>
    <property type="match status" value="1"/>
</dbReference>
<dbReference type="PROSITE" id="PS50016">
    <property type="entry name" value="ZF_PHD_2"/>
    <property type="match status" value="3"/>
</dbReference>
<reference evidence="12" key="1">
    <citation type="submission" date="2022-01" db="UniProtKB">
        <authorList>
            <consortium name="EnsemblMetazoa"/>
        </authorList>
    </citation>
    <scope>IDENTIFICATION</scope>
</reference>
<keyword evidence="4 9" id="KW-0863">Zinc-finger</keyword>
<dbReference type="Gene3D" id="3.30.40.10">
    <property type="entry name" value="Zinc/RING finger domain, C3HC4 (zinc finger)"/>
    <property type="match status" value="2"/>
</dbReference>
<dbReference type="CDD" id="cd15489">
    <property type="entry name" value="PHD_SF"/>
    <property type="match status" value="1"/>
</dbReference>
<dbReference type="SMART" id="SM00249">
    <property type="entry name" value="PHD"/>
    <property type="match status" value="3"/>
</dbReference>
<evidence type="ECO:0000256" key="2">
    <source>
        <dbReference type="ARBA" id="ARBA00022723"/>
    </source>
</evidence>
<feature type="region of interest" description="Disordered" evidence="10">
    <location>
        <begin position="257"/>
        <end position="295"/>
    </location>
</feature>
<feature type="compositionally biased region" description="Basic and acidic residues" evidence="10">
    <location>
        <begin position="349"/>
        <end position="360"/>
    </location>
</feature>
<evidence type="ECO:0000313" key="12">
    <source>
        <dbReference type="EnsemblMetazoa" id="XP_014239690.1"/>
    </source>
</evidence>
<keyword evidence="2" id="KW-0479">Metal-binding</keyword>
<feature type="compositionally biased region" description="Polar residues" evidence="10">
    <location>
        <begin position="431"/>
        <end position="445"/>
    </location>
</feature>
<evidence type="ECO:0000313" key="13">
    <source>
        <dbReference type="Proteomes" id="UP000494040"/>
    </source>
</evidence>
<dbReference type="Proteomes" id="UP000494040">
    <property type="component" value="Unassembled WGS sequence"/>
</dbReference>
<evidence type="ECO:0000256" key="10">
    <source>
        <dbReference type="SAM" id="MobiDB-lite"/>
    </source>
</evidence>
<keyword evidence="6" id="KW-0805">Transcription regulation</keyword>
<dbReference type="InterPro" id="IPR013083">
    <property type="entry name" value="Znf_RING/FYVE/PHD"/>
</dbReference>
<feature type="region of interest" description="Disordered" evidence="10">
    <location>
        <begin position="1216"/>
        <end position="1274"/>
    </location>
</feature>
<feature type="compositionally biased region" description="Basic and acidic residues" evidence="10">
    <location>
        <begin position="282"/>
        <end position="295"/>
    </location>
</feature>
<feature type="compositionally biased region" description="Basic and acidic residues" evidence="10">
    <location>
        <begin position="751"/>
        <end position="795"/>
    </location>
</feature>
<feature type="compositionally biased region" description="Basic and acidic residues" evidence="10">
    <location>
        <begin position="524"/>
        <end position="553"/>
    </location>
</feature>
<dbReference type="CDD" id="cd21085">
    <property type="entry name" value="WH_NTD_PHF10"/>
    <property type="match status" value="1"/>
</dbReference>
<dbReference type="GO" id="GO:0008270">
    <property type="term" value="F:zinc ion binding"/>
    <property type="evidence" value="ECO:0007669"/>
    <property type="project" value="UniProtKB-KW"/>
</dbReference>
<feature type="compositionally biased region" description="Basic and acidic residues" evidence="10">
    <location>
        <begin position="863"/>
        <end position="872"/>
    </location>
</feature>
<feature type="region of interest" description="Disordered" evidence="10">
    <location>
        <begin position="344"/>
        <end position="445"/>
    </location>
</feature>
<dbReference type="InterPro" id="IPR019787">
    <property type="entry name" value="Znf_PHD-finger"/>
</dbReference>
<dbReference type="InterPro" id="IPR001965">
    <property type="entry name" value="Znf_PHD"/>
</dbReference>
<feature type="region of interest" description="Disordered" evidence="10">
    <location>
        <begin position="1045"/>
        <end position="1173"/>
    </location>
</feature>
<feature type="compositionally biased region" description="Basic and acidic residues" evidence="10">
    <location>
        <begin position="506"/>
        <end position="515"/>
    </location>
</feature>
<feature type="compositionally biased region" description="Polar residues" evidence="10">
    <location>
        <begin position="268"/>
        <end position="281"/>
    </location>
</feature>
<feature type="compositionally biased region" description="Basic and acidic residues" evidence="10">
    <location>
        <begin position="880"/>
        <end position="892"/>
    </location>
</feature>
<feature type="region of interest" description="Disordered" evidence="10">
    <location>
        <begin position="35"/>
        <end position="60"/>
    </location>
</feature>
<feature type="compositionally biased region" description="Acidic residues" evidence="10">
    <location>
        <begin position="904"/>
        <end position="914"/>
    </location>
</feature>
<sequence>MEEPPQGMDVDLDVKTAESTPQKRTIVLGVVNTSGMKSSNASRKRRWDQAPDEIDPSPASKMACVAGLDEETSQVPTVTVNSVCDSDSNEIVTVGKDTEVSEVDVHQPVVTNEENNDKIDPKTKFSQGTVEKSFISDSLKRIQFSYDEGDSNSSDGSNENSSPQDNNDLVPINDSKTEHAPSLKLTITEGKLNLDLKGQKSPVSTDVVDKALDVVLDEVICDNLENKVDEKGVNNSKALTNDSALRSVADTEINHVTNDSDQERSKETLNLSKQNVDSSAENAEKLKETPKLDKQNLDNLAENVDKSVVTQGETETQINTNSIDPAVMEVIFGSKDKQIIMESEDVSENDDKKSEYKPMDEEYENDSTEIVTIDPTEPLSEDLSEEVAKPSDTLPSTEQNTLEKSIADKVNTEENLIEKTADEEMKHDDLATTNNEKSLLNSPPTAVSEIDTYAESIDQEYIVEDKLSEETKEKEEENLNADSKVSMIEVIEEEKTVDTNYEVEETELKVHETELSKQALEEEEKPHQDVQELTKEEIENNKQEEPKVIREESPSGLLINDMEVEEVFESPDENEENKEKIETVKSTAICVQEESKSYAPVLEENEEELLEENLDDSADVIKAEITETNEDNMIHTKDPVVETSVITEEQEEENIVKETEDVQEKEYDILKKKDKIESENSLTELEVEKMKKPEEIEKQEIKNKSSDVQLTLENTILESEQIKQENILEEEKEEGDVQGKTVPEVQEQEIYEEKETLVQEQEQLKSETEITLKDDNLSSEEKNSEVEKITSKEELAQEQTITPVNEHSSNSTNINEAKSASLDRSNVINEPALLSVAPLGMNTNLNTKENEAPQQPVQIKTETLDKIEKMDVSEVSDVQNTDKRMDGDEVKIEAPPFRVKTDEVPMEVSDEDEHGMDKEFVPLLKTVSSRNSAPRGRKISMPDRSVQRPIGTLPPMTIKIDDIGKSPLVVDCKSPPIQKLSRSSISPQTKQLEFTLKIAKDANTNIPKATMSPKSGMTTSPNSVWKLENQLTESPKMERKLADIAEAKKEPPSENRFQDLIKQMLETKPEPISIPEVPPVKVPKKRGRPRKVIPPPSETPPSGDLAGTFSTPEDPDESNRPMRSCRDRTKPTFVRTRKPRGGGMIRGGGRRGRGGGLKKNLPTDRESLSEHEKAELAKIEARKEKIRMDQIAKYKAKKEKKLAKKLKDEERRKRIAREKAEKAEAAAPQVFEEETRMSAPETGGSRGHTPAPHRMTLGGEPGDESQSSLFSTPLSSVNKKGRMEIPIDYEHFSKEVTVNQLAEYQWQGSELYMIQEQVSLYLGVKSFKRKYPDMKRRPVEAEERTYLEDSGLVPKSMCDLGLTAVSSAEVLDVMFQDFPDKYEEFRKYVREKQAREASSKQRALAMARRDGSKIEPREQALEAVANWNANLNRERNEERKCALDLQTFTVHYPQKERENMTRPVKKVGLYPLAVIPGQYCDYYKEYTPTELMYFPLNTVLYGPLKPNEKQSEDNSETGSDSDDSSSSDDTSDSSSESDSSDEDEDIKCKLCNGTKKNNKNSQSESLIQCANCKKHVHPTCLDITPEMLPHIEKYQWVCPQCKKCVSCKESVNPEKLMSCDLCNRGYHVYCVGLRKIPEGRWHCTICSYCTSCNTRDPGGSDWQHEFKKSEKGAKIYQRTLCTPCFKLWRKGKYCQICFKCYGWKPEEDSGLRQCNTCERWIHKECFNIRFGVQNKTNTGFQCDICQERIQSSLSSHGIPRPLIKV</sequence>
<dbReference type="CTD" id="32965"/>
<feature type="compositionally biased region" description="Low complexity" evidence="10">
    <location>
        <begin position="1265"/>
        <end position="1274"/>
    </location>
</feature>
<feature type="region of interest" description="Disordered" evidence="10">
    <location>
        <begin position="723"/>
        <end position="823"/>
    </location>
</feature>
<feature type="compositionally biased region" description="Basic and acidic residues" evidence="10">
    <location>
        <begin position="1161"/>
        <end position="1173"/>
    </location>
</feature>
<feature type="domain" description="PHD-type" evidence="11">
    <location>
        <begin position="1691"/>
        <end position="1748"/>
    </location>
</feature>
<evidence type="ECO:0000256" key="8">
    <source>
        <dbReference type="ARBA" id="ARBA00023242"/>
    </source>
</evidence>
<dbReference type="CDD" id="cd15529">
    <property type="entry name" value="PHD2_PHF10"/>
    <property type="match status" value="1"/>
</dbReference>
<evidence type="ECO:0000256" key="9">
    <source>
        <dbReference type="PROSITE-ProRule" id="PRU00146"/>
    </source>
</evidence>
<feature type="region of interest" description="Disordered" evidence="10">
    <location>
        <begin position="146"/>
        <end position="181"/>
    </location>
</feature>
<keyword evidence="7" id="KW-0804">Transcription</keyword>
<feature type="compositionally biased region" description="Basic residues" evidence="10">
    <location>
        <begin position="1082"/>
        <end position="1091"/>
    </location>
</feature>
<dbReference type="RefSeq" id="XP_014239690.1">
    <property type="nucleotide sequence ID" value="XM_014384204.2"/>
</dbReference>
<feature type="region of interest" description="Disordered" evidence="10">
    <location>
        <begin position="496"/>
        <end position="561"/>
    </location>
</feature>
<dbReference type="InterPro" id="IPR011011">
    <property type="entry name" value="Znf_FYVE_PHD"/>
</dbReference>
<feature type="domain" description="PHD-type" evidence="11">
    <location>
        <begin position="1601"/>
        <end position="1649"/>
    </location>
</feature>
<dbReference type="Pfam" id="PF00628">
    <property type="entry name" value="PHD"/>
    <property type="match status" value="2"/>
</dbReference>
<dbReference type="OMA" id="CEPQEAI"/>
<feature type="compositionally biased region" description="Basic and acidic residues" evidence="10">
    <location>
        <begin position="1117"/>
        <end position="1130"/>
    </location>
</feature>